<name>A0A4Y8RD92_9HYPH</name>
<dbReference type="NCBIfam" id="NF007972">
    <property type="entry name" value="PRK10696.1"/>
    <property type="match status" value="1"/>
</dbReference>
<keyword evidence="10 13" id="KW-0694">RNA-binding</keyword>
<comment type="miscellaneous">
    <text evidence="13">The thiolation reaction likely consists of two steps: a first activation step by ATP to form an adenylated intermediate of the target base of tRNA, and a second nucleophilic substitution step of the sulfur (S) atom supplied by the hydrosulfide attached to the Fe-S cluster.</text>
</comment>
<comment type="subcellular location">
    <subcellularLocation>
        <location evidence="13">Cytoplasm</location>
    </subcellularLocation>
</comment>
<keyword evidence="12 13" id="KW-0411">Iron-sulfur</keyword>
<dbReference type="SUPFAM" id="SSF52402">
    <property type="entry name" value="Adenine nucleotide alpha hydrolases-like"/>
    <property type="match status" value="1"/>
</dbReference>
<evidence type="ECO:0000313" key="16">
    <source>
        <dbReference type="EMBL" id="TFF19692.1"/>
    </source>
</evidence>
<gene>
    <name evidence="13 16" type="primary">ttcA</name>
    <name evidence="16" type="ORF">E3C22_18550</name>
</gene>
<keyword evidence="17" id="KW-1185">Reference proteome</keyword>
<dbReference type="GO" id="GO:0016783">
    <property type="term" value="F:sulfurtransferase activity"/>
    <property type="evidence" value="ECO:0007669"/>
    <property type="project" value="UniProtKB-UniRule"/>
</dbReference>
<dbReference type="EC" id="2.8.1.-" evidence="13"/>
<accession>A0A4Y8RD92</accession>
<dbReference type="GO" id="GO:0000049">
    <property type="term" value="F:tRNA binding"/>
    <property type="evidence" value="ECO:0007669"/>
    <property type="project" value="UniProtKB-KW"/>
</dbReference>
<evidence type="ECO:0000256" key="7">
    <source>
        <dbReference type="ARBA" id="ARBA00022741"/>
    </source>
</evidence>
<proteinExistence type="inferred from homology"/>
<evidence type="ECO:0000256" key="1">
    <source>
        <dbReference type="ARBA" id="ARBA00022485"/>
    </source>
</evidence>
<dbReference type="EMBL" id="SOZD01000006">
    <property type="protein sequence ID" value="TFF19692.1"/>
    <property type="molecule type" value="Genomic_DNA"/>
</dbReference>
<dbReference type="RefSeq" id="WP_134763373.1">
    <property type="nucleotide sequence ID" value="NZ_SOZD01000006.1"/>
</dbReference>
<feature type="binding site" evidence="13">
    <location>
        <position position="240"/>
    </location>
    <ligand>
        <name>[4Fe-4S] cluster</name>
        <dbReference type="ChEBI" id="CHEBI:49883"/>
    </ligand>
</feature>
<evidence type="ECO:0000256" key="11">
    <source>
        <dbReference type="ARBA" id="ARBA00023004"/>
    </source>
</evidence>
<evidence type="ECO:0000256" key="9">
    <source>
        <dbReference type="ARBA" id="ARBA00022842"/>
    </source>
</evidence>
<organism evidence="16 17">
    <name type="scientific">Jiella endophytica</name>
    <dbReference type="NCBI Taxonomy" id="2558362"/>
    <lineage>
        <taxon>Bacteria</taxon>
        <taxon>Pseudomonadati</taxon>
        <taxon>Pseudomonadota</taxon>
        <taxon>Alphaproteobacteria</taxon>
        <taxon>Hyphomicrobiales</taxon>
        <taxon>Aurantimonadaceae</taxon>
        <taxon>Jiella</taxon>
    </lineage>
</organism>
<dbReference type="Pfam" id="PF01171">
    <property type="entry name" value="ATP_bind_3"/>
    <property type="match status" value="1"/>
</dbReference>
<keyword evidence="9 13" id="KW-0460">Magnesium</keyword>
<comment type="subunit">
    <text evidence="13">Homodimer.</text>
</comment>
<dbReference type="InterPro" id="IPR014729">
    <property type="entry name" value="Rossmann-like_a/b/a_fold"/>
</dbReference>
<comment type="caution">
    <text evidence="16">The sequence shown here is derived from an EMBL/GenBank/DDBJ whole genome shotgun (WGS) entry which is preliminary data.</text>
</comment>
<dbReference type="AlphaFoldDB" id="A0A4Y8RD92"/>
<keyword evidence="7 13" id="KW-0547">Nucleotide-binding</keyword>
<evidence type="ECO:0000256" key="3">
    <source>
        <dbReference type="ARBA" id="ARBA00022555"/>
    </source>
</evidence>
<dbReference type="Gene3D" id="3.40.50.620">
    <property type="entry name" value="HUPs"/>
    <property type="match status" value="1"/>
</dbReference>
<comment type="cofactor">
    <cofactor evidence="13">
        <name>Mg(2+)</name>
        <dbReference type="ChEBI" id="CHEBI:18420"/>
    </cofactor>
</comment>
<feature type="binding site" evidence="13">
    <location>
        <position position="149"/>
    </location>
    <ligand>
        <name>[4Fe-4S] cluster</name>
        <dbReference type="ChEBI" id="CHEBI:49883"/>
    </ligand>
</feature>
<keyword evidence="4 13" id="KW-0808">Transferase</keyword>
<dbReference type="HAMAP" id="MF_01850">
    <property type="entry name" value="TtcA"/>
    <property type="match status" value="1"/>
</dbReference>
<keyword evidence="11 13" id="KW-0408">Iron</keyword>
<protein>
    <recommendedName>
        <fullName evidence="13">tRNA-cytidine(32) 2-sulfurtransferase</fullName>
        <ecNumber evidence="13">2.8.1.-</ecNumber>
    </recommendedName>
    <alternativeName>
        <fullName evidence="13">Two-thiocytidine biosynthesis protein A</fullName>
    </alternativeName>
    <alternativeName>
        <fullName evidence="13">tRNA 2-thiocytidine biosynthesis protein TtcA</fullName>
    </alternativeName>
</protein>
<keyword evidence="2 13" id="KW-0963">Cytoplasm</keyword>
<evidence type="ECO:0000256" key="14">
    <source>
        <dbReference type="SAM" id="MobiDB-lite"/>
    </source>
</evidence>
<comment type="catalytic activity">
    <reaction evidence="13">
        <text>cytidine(32) in tRNA + S-sulfanyl-L-cysteinyl-[cysteine desulfurase] + AH2 + ATP = 2-thiocytidine(32) in tRNA + L-cysteinyl-[cysteine desulfurase] + A + AMP + diphosphate + H(+)</text>
        <dbReference type="Rhea" id="RHEA:57048"/>
        <dbReference type="Rhea" id="RHEA-COMP:10288"/>
        <dbReference type="Rhea" id="RHEA-COMP:12157"/>
        <dbReference type="Rhea" id="RHEA-COMP:12158"/>
        <dbReference type="Rhea" id="RHEA-COMP:14821"/>
        <dbReference type="ChEBI" id="CHEBI:13193"/>
        <dbReference type="ChEBI" id="CHEBI:15378"/>
        <dbReference type="ChEBI" id="CHEBI:17499"/>
        <dbReference type="ChEBI" id="CHEBI:29950"/>
        <dbReference type="ChEBI" id="CHEBI:30616"/>
        <dbReference type="ChEBI" id="CHEBI:33019"/>
        <dbReference type="ChEBI" id="CHEBI:61963"/>
        <dbReference type="ChEBI" id="CHEBI:82748"/>
        <dbReference type="ChEBI" id="CHEBI:141453"/>
        <dbReference type="ChEBI" id="CHEBI:456215"/>
    </reaction>
</comment>
<feature type="short sequence motif" description="PP-loop motif" evidence="13">
    <location>
        <begin position="74"/>
        <end position="79"/>
    </location>
</feature>
<dbReference type="GO" id="GO:0005524">
    <property type="term" value="F:ATP binding"/>
    <property type="evidence" value="ECO:0007669"/>
    <property type="project" value="UniProtKB-UniRule"/>
</dbReference>
<reference evidence="16 17" key="1">
    <citation type="submission" date="2019-03" db="EMBL/GenBank/DDBJ databases">
        <title>Jiella endophytica sp. nov., a novel endophytic bacterium isolated from root of Ficus microcarpa Linn. f.</title>
        <authorList>
            <person name="Tuo L."/>
        </authorList>
    </citation>
    <scope>NUCLEOTIDE SEQUENCE [LARGE SCALE GENOMIC DNA]</scope>
    <source>
        <strain evidence="16 17">CBS5Q-3</strain>
    </source>
</reference>
<feature type="region of interest" description="Disordered" evidence="14">
    <location>
        <begin position="1"/>
        <end position="33"/>
    </location>
</feature>
<keyword evidence="5 13" id="KW-0819">tRNA processing</keyword>
<evidence type="ECO:0000256" key="6">
    <source>
        <dbReference type="ARBA" id="ARBA00022723"/>
    </source>
</evidence>
<comment type="similarity">
    <text evidence="13">Belongs to the TtcA family.</text>
</comment>
<comment type="function">
    <text evidence="13">Catalyzes the ATP-dependent 2-thiolation of cytidine in position 32 of tRNA, to form 2-thiocytidine (s(2)C32). The sulfur atoms are provided by the cysteine/cysteine desulfurase (IscS) system.</text>
</comment>
<evidence type="ECO:0000256" key="4">
    <source>
        <dbReference type="ARBA" id="ARBA00022679"/>
    </source>
</evidence>
<keyword evidence="1 13" id="KW-0004">4Fe-4S</keyword>
<evidence type="ECO:0000256" key="12">
    <source>
        <dbReference type="ARBA" id="ARBA00023014"/>
    </source>
</evidence>
<keyword evidence="3 13" id="KW-0820">tRNA-binding</keyword>
<evidence type="ECO:0000256" key="8">
    <source>
        <dbReference type="ARBA" id="ARBA00022840"/>
    </source>
</evidence>
<dbReference type="InterPro" id="IPR011063">
    <property type="entry name" value="TilS/TtcA_N"/>
</dbReference>
<sequence length="316" mass="35298">MLEAEETKTVIADAGPGGSPDDGDPGEGGHPLFRDVPSTIGFKKLRKRLVREMRETIERFAMVRPGSRWLVAISGGKDSYALLALLQDLKWRGLLPVDLLACNLDQGQPNFPKHVLPEWLKANGIPHRIEYRDTYSVVTEKLPENATYCALCSRLRRGHLYRIAREEGCEALVLGHHRDDCLETFFMNLLHGGRLSAMPAKLVNDEGDLFVLRPLIQSAESDLERFAAAMRFPIIPCDLCGSQDGLQRNLTKQMLNEIESRYPGRKSVMMRALGNVRPGHLVDPGLFDFAGLSLKHDEEGLHPHHAESDQAQGPDH</sequence>
<dbReference type="PANTHER" id="PTHR43686">
    <property type="entry name" value="SULFURTRANSFERASE-RELATED"/>
    <property type="match status" value="1"/>
</dbReference>
<dbReference type="OrthoDB" id="9801054at2"/>
<evidence type="ECO:0000256" key="5">
    <source>
        <dbReference type="ARBA" id="ARBA00022694"/>
    </source>
</evidence>
<keyword evidence="6 13" id="KW-0479">Metal-binding</keyword>
<dbReference type="PANTHER" id="PTHR43686:SF1">
    <property type="entry name" value="AMINOTRAN_5 DOMAIN-CONTAINING PROTEIN"/>
    <property type="match status" value="1"/>
</dbReference>
<comment type="pathway">
    <text evidence="13">tRNA modification.</text>
</comment>
<evidence type="ECO:0000313" key="17">
    <source>
        <dbReference type="Proteomes" id="UP000298179"/>
    </source>
</evidence>
<dbReference type="GO" id="GO:0000287">
    <property type="term" value="F:magnesium ion binding"/>
    <property type="evidence" value="ECO:0007669"/>
    <property type="project" value="UniProtKB-UniRule"/>
</dbReference>
<dbReference type="Proteomes" id="UP000298179">
    <property type="component" value="Unassembled WGS sequence"/>
</dbReference>
<keyword evidence="8 13" id="KW-0067">ATP-binding</keyword>
<feature type="domain" description="tRNA(Ile)-lysidine/2-thiocytidine synthase N-terminal" evidence="15">
    <location>
        <begin position="69"/>
        <end position="232"/>
    </location>
</feature>
<feature type="binding site" evidence="13">
    <location>
        <position position="152"/>
    </location>
    <ligand>
        <name>[4Fe-4S] cluster</name>
        <dbReference type="ChEBI" id="CHEBI:49883"/>
    </ligand>
</feature>
<evidence type="ECO:0000259" key="15">
    <source>
        <dbReference type="Pfam" id="PF01171"/>
    </source>
</evidence>
<dbReference type="GO" id="GO:0051539">
    <property type="term" value="F:4 iron, 4 sulfur cluster binding"/>
    <property type="evidence" value="ECO:0007669"/>
    <property type="project" value="UniProtKB-UniRule"/>
</dbReference>
<dbReference type="InterPro" id="IPR012089">
    <property type="entry name" value="tRNA_Cyd_32_2_STrfase"/>
</dbReference>
<comment type="cofactor">
    <cofactor evidence="13">
        <name>[4Fe-4S] cluster</name>
        <dbReference type="ChEBI" id="CHEBI:49883"/>
    </cofactor>
    <text evidence="13">Binds 1 [4Fe-4S] cluster per subunit. The cluster is chelated by three Cys residues, the fourth Fe has a free coordination site that may bind a sulfur atom transferred from the persulfide of IscS.</text>
</comment>
<evidence type="ECO:0000256" key="2">
    <source>
        <dbReference type="ARBA" id="ARBA00022490"/>
    </source>
</evidence>
<evidence type="ECO:0000256" key="10">
    <source>
        <dbReference type="ARBA" id="ARBA00022884"/>
    </source>
</evidence>
<dbReference type="GO" id="GO:0034227">
    <property type="term" value="P:tRNA thio-modification"/>
    <property type="evidence" value="ECO:0007669"/>
    <property type="project" value="UniProtKB-UniRule"/>
</dbReference>
<evidence type="ECO:0000256" key="13">
    <source>
        <dbReference type="HAMAP-Rule" id="MF_01850"/>
    </source>
</evidence>
<dbReference type="GO" id="GO:0005737">
    <property type="term" value="C:cytoplasm"/>
    <property type="evidence" value="ECO:0007669"/>
    <property type="project" value="UniProtKB-SubCell"/>
</dbReference>
<dbReference type="CDD" id="cd24138">
    <property type="entry name" value="TtcA-like"/>
    <property type="match status" value="1"/>
</dbReference>